<evidence type="ECO:0000256" key="1">
    <source>
        <dbReference type="SAM" id="MobiDB-lite"/>
    </source>
</evidence>
<feature type="region of interest" description="Disordered" evidence="1">
    <location>
        <begin position="1"/>
        <end position="38"/>
    </location>
</feature>
<evidence type="ECO:0000313" key="2">
    <source>
        <dbReference type="EMBL" id="CAK9201226.1"/>
    </source>
</evidence>
<sequence>MRPSESSCLEEAAWKRHAARSEEKHATDASRGQPAAGGPPVVSVLFANKIFDDDYCWLDGMKPYPKVIGDCRSSLHV</sequence>
<evidence type="ECO:0000313" key="3">
    <source>
        <dbReference type="Proteomes" id="UP001497512"/>
    </source>
</evidence>
<proteinExistence type="predicted"/>
<dbReference type="Proteomes" id="UP001497512">
    <property type="component" value="Chromosome 13"/>
</dbReference>
<reference evidence="2" key="1">
    <citation type="submission" date="2024-02" db="EMBL/GenBank/DDBJ databases">
        <authorList>
            <consortium name="ELIXIR-Norway"/>
            <consortium name="Elixir Norway"/>
        </authorList>
    </citation>
    <scope>NUCLEOTIDE SEQUENCE</scope>
</reference>
<dbReference type="EMBL" id="OZ019905">
    <property type="protein sequence ID" value="CAK9201226.1"/>
    <property type="molecule type" value="Genomic_DNA"/>
</dbReference>
<keyword evidence="3" id="KW-1185">Reference proteome</keyword>
<feature type="compositionally biased region" description="Basic and acidic residues" evidence="1">
    <location>
        <begin position="19"/>
        <end position="28"/>
    </location>
</feature>
<name>A0ABP0TNM7_9BRYO</name>
<gene>
    <name evidence="2" type="ORF">CSSPTR1EN2_LOCUS5801</name>
</gene>
<protein>
    <submittedName>
        <fullName evidence="2">Uncharacterized protein</fullName>
    </submittedName>
</protein>
<accession>A0ABP0TNM7</accession>
<organism evidence="2 3">
    <name type="scientific">Sphagnum troendelagicum</name>
    <dbReference type="NCBI Taxonomy" id="128251"/>
    <lineage>
        <taxon>Eukaryota</taxon>
        <taxon>Viridiplantae</taxon>
        <taxon>Streptophyta</taxon>
        <taxon>Embryophyta</taxon>
        <taxon>Bryophyta</taxon>
        <taxon>Sphagnophytina</taxon>
        <taxon>Sphagnopsida</taxon>
        <taxon>Sphagnales</taxon>
        <taxon>Sphagnaceae</taxon>
        <taxon>Sphagnum</taxon>
    </lineage>
</organism>